<dbReference type="GeneID" id="8998786"/>
<dbReference type="FunCoup" id="W0TYS7">
    <property type="interactions" value="12"/>
</dbReference>
<dbReference type="RefSeq" id="XP_002770505.1">
    <property type="nucleotide sequence ID" value="XM_002770459.1"/>
</dbReference>
<dbReference type="OrthoDB" id="4065753at2759"/>
<dbReference type="InParanoid" id="W0TYS7"/>
<dbReference type="HOGENOM" id="CLU_413321_0_0_1"/>
<sequence length="664" mass="77515">MSNRKEVIIESDKEAYSDHNLSEESTLGDNESLTSSNIIRVSQDLSKLFNANEYYEILTLIPSLNKYPNLPASARIIISLTLFKLGRVGPALRELSITIEISTNQAEKEKLIKYLIQIFKTLGSLECAVYSFEELINMARLDLLISSENEAKVPRIQERVDRYESELNKYLNCYEKGGMEIINKTNFIPIHEQAEAYIKFDGRLNDFSLGRCCIVTKRLVDEALEGLNLWKSNSNKLHVSDPLHKVFTALKYFGPLYVFEELKRKEDMINEFINFEIDRHPEIDYSIDPKTLAKQLHRWNHKSSSRTLMSLCGLIIKHQVVSGFLKYLNEKYQEAIHIFKWILNFFAALDKKFKFFTNKNEYLSSVTKRVISILFCQCYNLGKLECSQQELGCMLSTLVAVDDINITTEYSSGRLSAYFISCGFIYERLSKIECTNIKVENNDQIVMTTCSRYSKSYLGESMRKYLIAATLKAHDDPSSIVLYDRLIWGMLLYGGIHLKTFWFFIQLRNYFTIEYDYGPLNLSEHEKYKFFATDNLIQNYTNGWAIVYKIHALWDSLNDEEKENVWDINNGNTFLIPQIFDDLNKLILVDSFYDENSSYNGKRFIFISEYQIKHKLKGHIKLPGNIIQEHLEFSKELIYLWSDSFIRYHGSMPDFILKLVQNFE</sequence>
<reference evidence="1 2" key="1">
    <citation type="journal article" date="2004" name="Nature">
        <title>Genome evolution in yeasts.</title>
        <authorList>
            <consortium name="Genolevures"/>
            <person name="Dujon B."/>
            <person name="Sherman D."/>
            <person name="Fischer G."/>
            <person name="Durrens P."/>
            <person name="Casaregola S."/>
            <person name="Lafontaine I."/>
            <person name="de Montigny J."/>
            <person name="Marck C."/>
            <person name="Neuveglise C."/>
            <person name="Talla E."/>
            <person name="Goffard N."/>
            <person name="Frangeul L."/>
            <person name="Aigle M."/>
            <person name="Anthouard V."/>
            <person name="Babour A."/>
            <person name="Barbe V."/>
            <person name="Barnay S."/>
            <person name="Blanchin S."/>
            <person name="Beckerich J.M."/>
            <person name="Beyne E."/>
            <person name="Bleykasten C."/>
            <person name="Boisrame A."/>
            <person name="Boyer J."/>
            <person name="Cattolico L."/>
            <person name="Confanioleri F."/>
            <person name="de Daruvar A."/>
            <person name="Despons L."/>
            <person name="Fabre E."/>
            <person name="Fairhead C."/>
            <person name="Ferry-Dumazet H."/>
            <person name="Groppi A."/>
            <person name="Hantraye F."/>
            <person name="Hennequin C."/>
            <person name="Jauniaux N."/>
            <person name="Joyet P."/>
            <person name="Kachouri R."/>
            <person name="Kerrest A."/>
            <person name="Koszul R."/>
            <person name="Lemaire M."/>
            <person name="Lesur I."/>
            <person name="Ma L."/>
            <person name="Muller H."/>
            <person name="Nicaud J.M."/>
            <person name="Nikolski M."/>
            <person name="Oztas S."/>
            <person name="Ozier-Kalogeropoulos O."/>
            <person name="Pellenz S."/>
            <person name="Potier S."/>
            <person name="Richard G.F."/>
            <person name="Straub M.L."/>
            <person name="Suleau A."/>
            <person name="Swennene D."/>
            <person name="Tekaia F."/>
            <person name="Wesolowski-Louvel M."/>
            <person name="Westhof E."/>
            <person name="Wirth B."/>
            <person name="Zeniou-Meyer M."/>
            <person name="Zivanovic I."/>
            <person name="Bolotin-Fukuhara M."/>
            <person name="Thierry A."/>
            <person name="Bouchier C."/>
            <person name="Caudron B."/>
            <person name="Scarpelli C."/>
            <person name="Gaillardin C."/>
            <person name="Weissenbach J."/>
            <person name="Wincker P."/>
            <person name="Souciet J.L."/>
        </authorList>
    </citation>
    <scope>NUCLEOTIDE SEQUENCE [LARGE SCALE GENOMIC DNA]</scope>
    <source>
        <strain evidence="2">ATCC 36239 / CBS 767 / BCRC 21394 / JCM 1990 / NBRC 0083 / IGC 2968</strain>
    </source>
</reference>
<dbReference type="Proteomes" id="UP000000599">
    <property type="component" value="Chromosome E"/>
</dbReference>
<evidence type="ECO:0000313" key="2">
    <source>
        <dbReference type="Proteomes" id="UP000000599"/>
    </source>
</evidence>
<protein>
    <submittedName>
        <fullName evidence="1">DEHA2E18084p</fullName>
    </submittedName>
</protein>
<proteinExistence type="predicted"/>
<dbReference type="EMBL" id="CR382137">
    <property type="protein sequence ID" value="CAG88351.4"/>
    <property type="molecule type" value="Genomic_DNA"/>
</dbReference>
<evidence type="ECO:0000313" key="1">
    <source>
        <dbReference type="EMBL" id="CAG88351.4"/>
    </source>
</evidence>
<gene>
    <name evidence="1" type="ordered locus">DEHA2E18084g</name>
</gene>
<name>W0TYS7_DEBHA</name>
<dbReference type="OMA" id="TIRCCAM"/>
<dbReference type="AlphaFoldDB" id="W0TYS7"/>
<keyword evidence="2" id="KW-1185">Reference proteome</keyword>
<dbReference type="VEuPathDB" id="FungiDB:DEHA2E18084g"/>
<dbReference type="eggNOG" id="ENOG502SGGK">
    <property type="taxonomic scope" value="Eukaryota"/>
</dbReference>
<dbReference type="KEGG" id="dha:DEHA2E18084g"/>
<organism evidence="1 2">
    <name type="scientific">Debaryomyces hansenii (strain ATCC 36239 / CBS 767 / BCRC 21394 / JCM 1990 / NBRC 0083 / IGC 2968)</name>
    <name type="common">Yeast</name>
    <name type="synonym">Torulaspora hansenii</name>
    <dbReference type="NCBI Taxonomy" id="284592"/>
    <lineage>
        <taxon>Eukaryota</taxon>
        <taxon>Fungi</taxon>
        <taxon>Dikarya</taxon>
        <taxon>Ascomycota</taxon>
        <taxon>Saccharomycotina</taxon>
        <taxon>Pichiomycetes</taxon>
        <taxon>Debaryomycetaceae</taxon>
        <taxon>Debaryomyces</taxon>
    </lineage>
</organism>
<accession>W0TYS7</accession>